<feature type="domain" description="Excalibur calcium-binding" evidence="2">
    <location>
        <begin position="136"/>
        <end position="172"/>
    </location>
</feature>
<accession>A0A5D4SLV7</accession>
<dbReference type="Proteomes" id="UP000323732">
    <property type="component" value="Unassembled WGS sequence"/>
</dbReference>
<proteinExistence type="predicted"/>
<organism evidence="3 4">
    <name type="scientific">Bacillus infantis</name>
    <dbReference type="NCBI Taxonomy" id="324767"/>
    <lineage>
        <taxon>Bacteria</taxon>
        <taxon>Bacillati</taxon>
        <taxon>Bacillota</taxon>
        <taxon>Bacilli</taxon>
        <taxon>Bacillales</taxon>
        <taxon>Bacillaceae</taxon>
        <taxon>Bacillus</taxon>
    </lineage>
</organism>
<dbReference type="InterPro" id="IPR008613">
    <property type="entry name" value="Excalibur_Ca-bd_domain"/>
</dbReference>
<sequence>MGLVLGFSFLSFSLVDTYAAAKVMWGKTELKLGQIGKVTILSNTELVSQDAKGSAKFVRKLKAGEEFRVYSYKGNQGGFYGVGGGSFVPKSNKVKYETPSKAKLALLKQQSEGKSSPSKPVDHGDGLYVIPGAPSSFPNCTAMKEYYPDGVAKGHPAYESKHDRDKDNWACER</sequence>
<gene>
    <name evidence="3" type="ORF">FZD47_10605</name>
</gene>
<protein>
    <submittedName>
        <fullName evidence="3">Excalibur calcium-binding domain-containing protein</fullName>
    </submittedName>
</protein>
<feature type="region of interest" description="Disordered" evidence="1">
    <location>
        <begin position="153"/>
        <end position="173"/>
    </location>
</feature>
<dbReference type="AlphaFoldDB" id="A0A5D4SLV7"/>
<feature type="compositionally biased region" description="Basic and acidic residues" evidence="1">
    <location>
        <begin position="156"/>
        <end position="173"/>
    </location>
</feature>
<dbReference type="EMBL" id="VTES01000003">
    <property type="protein sequence ID" value="TYS64427.1"/>
    <property type="molecule type" value="Genomic_DNA"/>
</dbReference>
<reference evidence="3 4" key="1">
    <citation type="submission" date="2019-08" db="EMBL/GenBank/DDBJ databases">
        <title>Bacillus genomes from the desert of Cuatro Cienegas, Coahuila.</title>
        <authorList>
            <person name="Olmedo-Alvarez G."/>
        </authorList>
    </citation>
    <scope>NUCLEOTIDE SEQUENCE [LARGE SCALE GENOMIC DNA]</scope>
    <source>
        <strain evidence="3 4">CH37_1T</strain>
    </source>
</reference>
<evidence type="ECO:0000256" key="1">
    <source>
        <dbReference type="SAM" id="MobiDB-lite"/>
    </source>
</evidence>
<evidence type="ECO:0000313" key="4">
    <source>
        <dbReference type="Proteomes" id="UP000323732"/>
    </source>
</evidence>
<name>A0A5D4SLV7_9BACI</name>
<evidence type="ECO:0000313" key="3">
    <source>
        <dbReference type="EMBL" id="TYS64427.1"/>
    </source>
</evidence>
<comment type="caution">
    <text evidence="3">The sequence shown here is derived from an EMBL/GenBank/DDBJ whole genome shotgun (WGS) entry which is preliminary data.</text>
</comment>
<dbReference type="Pfam" id="PF05901">
    <property type="entry name" value="Excalibur"/>
    <property type="match status" value="1"/>
</dbReference>
<evidence type="ECO:0000259" key="2">
    <source>
        <dbReference type="SMART" id="SM00894"/>
    </source>
</evidence>
<dbReference type="SMART" id="SM00894">
    <property type="entry name" value="Excalibur"/>
    <property type="match status" value="1"/>
</dbReference>